<keyword evidence="3" id="KW-1185">Reference proteome</keyword>
<dbReference type="InterPro" id="IPR014960">
    <property type="entry name" value="DUF1828"/>
</dbReference>
<dbReference type="Pfam" id="PF08861">
    <property type="entry name" value="DUF1828"/>
    <property type="match status" value="1"/>
</dbReference>
<accession>A0ABU9FK96</accession>
<evidence type="ECO:0000313" key="3">
    <source>
        <dbReference type="Proteomes" id="UP001385848"/>
    </source>
</evidence>
<dbReference type="RefSeq" id="WP_315689576.1">
    <property type="nucleotide sequence ID" value="NZ_JAVTXQ010000001.1"/>
</dbReference>
<organism evidence="2 3">
    <name type="scientific">Lactobacillus jensenii</name>
    <dbReference type="NCBI Taxonomy" id="109790"/>
    <lineage>
        <taxon>Bacteria</taxon>
        <taxon>Bacillati</taxon>
        <taxon>Bacillota</taxon>
        <taxon>Bacilli</taxon>
        <taxon>Lactobacillales</taxon>
        <taxon>Lactobacillaceae</taxon>
        <taxon>Lactobacillus</taxon>
    </lineage>
</organism>
<name>A0ABU9FK96_LACJE</name>
<comment type="caution">
    <text evidence="2">The sequence shown here is derived from an EMBL/GenBank/DDBJ whole genome shotgun (WGS) entry which is preliminary data.</text>
</comment>
<reference evidence="2 3" key="1">
    <citation type="submission" date="2024-04" db="EMBL/GenBank/DDBJ databases">
        <title>Three lactobacilli isolated from voided urine samples from females with type 2 diabetes.</title>
        <authorList>
            <person name="Kula A."/>
            <person name="Stegman N."/>
            <person name="Putonti C."/>
        </authorList>
    </citation>
    <scope>NUCLEOTIDE SEQUENCE [LARGE SCALE GENOMIC DNA]</scope>
    <source>
        <strain evidence="2 3">1855</strain>
    </source>
</reference>
<protein>
    <submittedName>
        <fullName evidence="2">DUF1828 domain-containing protein</fullName>
    </submittedName>
</protein>
<proteinExistence type="predicted"/>
<dbReference type="EMBL" id="JBBVUL010000002">
    <property type="protein sequence ID" value="MEL0564655.1"/>
    <property type="molecule type" value="Genomic_DNA"/>
</dbReference>
<evidence type="ECO:0000313" key="2">
    <source>
        <dbReference type="EMBL" id="MEL0564655.1"/>
    </source>
</evidence>
<gene>
    <name evidence="2" type="ORF">AAC431_01775</name>
</gene>
<feature type="domain" description="DUF1828" evidence="1">
    <location>
        <begin position="32"/>
        <end position="123"/>
    </location>
</feature>
<dbReference type="Proteomes" id="UP001385848">
    <property type="component" value="Unassembled WGS sequence"/>
</dbReference>
<sequence length="262" mass="29861">MNKAELLKNSYYNWLNEELTFTEQDNYVEITTPFLDSVFDNICIYAKFAKENSVELSDFGQTLFNLEGQGISIQEKNKKIWNSFKTILDDFGISIEGRSLVIITPLDKFPTAKNRILQAIMKVNDWVFMYTNKSQSSFDEIVSDYLSDNKILFTKNIQIVNTSVAASIFDFSIPFENGRSKLIKTVARPNDYNSAKIFNYDVKACLPIRSSDQFVCLFNDQKGKQVDPSTINTALEGVNTSVARAFSFSEAQENNVLDNKEL</sequence>
<evidence type="ECO:0000259" key="1">
    <source>
        <dbReference type="Pfam" id="PF08861"/>
    </source>
</evidence>